<reference evidence="7" key="1">
    <citation type="journal article" date="2020" name="J Insects Food Feed">
        <title>The yellow mealworm (Tenebrio molitor) genome: a resource for the emerging insects as food and feed industry.</title>
        <authorList>
            <person name="Eriksson T."/>
            <person name="Andere A."/>
            <person name="Kelstrup H."/>
            <person name="Emery V."/>
            <person name="Picard C."/>
        </authorList>
    </citation>
    <scope>NUCLEOTIDE SEQUENCE</scope>
    <source>
        <strain evidence="7">Stoneville</strain>
        <tissue evidence="7">Whole head</tissue>
    </source>
</reference>
<feature type="domain" description="Reverse transcriptase/retrotransposon-derived protein RNase H-like" evidence="5">
    <location>
        <begin position="274"/>
        <end position="355"/>
    </location>
</feature>
<dbReference type="FunFam" id="3.30.70.270:FF:000020">
    <property type="entry name" value="Transposon Tf2-6 polyprotein-like Protein"/>
    <property type="match status" value="1"/>
</dbReference>
<feature type="region of interest" description="Disordered" evidence="3">
    <location>
        <begin position="1055"/>
        <end position="1180"/>
    </location>
</feature>
<dbReference type="InterPro" id="IPR041588">
    <property type="entry name" value="Integrase_H2C2"/>
</dbReference>
<evidence type="ECO:0000313" key="7">
    <source>
        <dbReference type="EMBL" id="KAH0815289.1"/>
    </source>
</evidence>
<dbReference type="Gene3D" id="3.10.10.10">
    <property type="entry name" value="HIV Type 1 Reverse Transcriptase, subunit A, domain 1"/>
    <property type="match status" value="1"/>
</dbReference>
<dbReference type="EMBL" id="JABDTM020023291">
    <property type="protein sequence ID" value="KAH0815289.1"/>
    <property type="molecule type" value="Genomic_DNA"/>
</dbReference>
<dbReference type="CDD" id="cd09274">
    <property type="entry name" value="RNase_HI_RT_Ty3"/>
    <property type="match status" value="1"/>
</dbReference>
<feature type="domain" description="Integrase zinc-binding" evidence="6">
    <location>
        <begin position="466"/>
        <end position="520"/>
    </location>
</feature>
<name>A0A8J6LB17_TENMO</name>
<sequence length="1180" mass="130548">MRRVVVPGDPLPQLYKCPSLCPTNRPDFRPVRSPSEPLAQHEIRLLHPEPVKQRYRPRNPFMQGIIDEEVDKMLAEGIIEPSESPWSSPILLAKKKDGKYRFCIDFQKVNEVTRKDAYSLPFIKVIFDRLRRARYISTIDLKSGYWQVPLTPASQPITAFTVPSRGLYQSESSGQSWIRTALRTWMTSSYLVKPSNNTWRRPRLTYLGHVVTAAGIRNDPEKVAAIQQLANSKTPRQVRRFLGIASWYRRFIPDFSRIAAPLNRLLGKGVRWEWTTEQDAAFDTLKDSLSAAPVRACPNFGKPFVLQTDVADTGLGVALTQYIDGGDHVIAYASQSLIKPEQAYSTTEKECLAVVIKNPTGKLARWAIFLQQHGFDIRYRKGVLNRVADTLSRQSAAAKDETTPEDLFSLEDVPGCNWYNKMRREVEKNPVVYPDYCIQGDRLHRHFWDMSDSTEPELSDSWKLCVPKPARTAVLRECHDNPTAGHLGITKKTARLALRYYWPGMFREAAQYVRNCSSCQPPRKMYPTPNRQPWETVSTDLVGPLPRSSRVSSRPESHRPRGHSSTLRGGHHPIRMSSDGDLRQWDTVLRRNVSHPPPGIWDCTSADTAIHAPGEPRGKDEQNTQDHGGPVLRGRSKEVGHPSSGADVRPQHLTPALLNFGRELVVPNTVQGASGNAAANWPADTAADEVKEADDAVHHSERLRLLKDTFELVRVNLARTFAKQSKYYNLRHREWRCHPGDRVLKRDHPLSSGAKGFAAKLVPKYSGPYTVTNVLSPVVYNLQSPSGQKILRAHIKDLKPYQMPEPPADLANICRMPNQRIPPPPNGRPHASSPTGRPQDPGAVPTGTAQSPGREDGDSDLQGRPKHVSSPTPEPDASGPNCGETPSLPQTGPTAPICWIDSSDSRALPPLTGESRGPVTPLDLTVRSRRRGPTPPPPPHASNDGHSSDVDLPPTATTSTWPSPRHHGVANAGELPTRRCARADIGGLPEKSTMNPRDAFPTAPPPEDEASTHGGTRAQVCPARRNSARVNPKRDSGMCGASPGKFVKNVLFLLSGRAPPAPRPPTHTPVRRDQPPNSLPGPDKVCTPTQVRPTSDEASTMDHLLDLEWTVPAAVARPTPEPTQPRGPREEDRGTTTVPASDFAPARAPAPDQTDAEAEDPCNGAERDTWTEDNPYGRGL</sequence>
<reference evidence="7" key="2">
    <citation type="submission" date="2021-08" db="EMBL/GenBank/DDBJ databases">
        <authorList>
            <person name="Eriksson T."/>
        </authorList>
    </citation>
    <scope>NUCLEOTIDE SEQUENCE</scope>
    <source>
        <strain evidence="7">Stoneville</strain>
        <tissue evidence="7">Whole head</tissue>
    </source>
</reference>
<dbReference type="Proteomes" id="UP000719412">
    <property type="component" value="Unassembled WGS sequence"/>
</dbReference>
<dbReference type="Pfam" id="PF00078">
    <property type="entry name" value="RVT_1"/>
    <property type="match status" value="1"/>
</dbReference>
<evidence type="ECO:0000256" key="3">
    <source>
        <dbReference type="SAM" id="MobiDB-lite"/>
    </source>
</evidence>
<evidence type="ECO:0000259" key="5">
    <source>
        <dbReference type="Pfam" id="PF17919"/>
    </source>
</evidence>
<dbReference type="InterPro" id="IPR050951">
    <property type="entry name" value="Retrovirus_Pol_polyprotein"/>
</dbReference>
<dbReference type="InterPro" id="IPR043128">
    <property type="entry name" value="Rev_trsase/Diguanyl_cyclase"/>
</dbReference>
<organism evidence="7 8">
    <name type="scientific">Tenebrio molitor</name>
    <name type="common">Yellow mealworm beetle</name>
    <dbReference type="NCBI Taxonomy" id="7067"/>
    <lineage>
        <taxon>Eukaryota</taxon>
        <taxon>Metazoa</taxon>
        <taxon>Ecdysozoa</taxon>
        <taxon>Arthropoda</taxon>
        <taxon>Hexapoda</taxon>
        <taxon>Insecta</taxon>
        <taxon>Pterygota</taxon>
        <taxon>Neoptera</taxon>
        <taxon>Endopterygota</taxon>
        <taxon>Coleoptera</taxon>
        <taxon>Polyphaga</taxon>
        <taxon>Cucujiformia</taxon>
        <taxon>Tenebrionidae</taxon>
        <taxon>Tenebrio</taxon>
    </lineage>
</organism>
<protein>
    <recommendedName>
        <fullName evidence="1">RNA-directed DNA polymerase</fullName>
        <ecNumber evidence="1">2.7.7.49</ecNumber>
    </recommendedName>
</protein>
<feature type="region of interest" description="Disordered" evidence="3">
    <location>
        <begin position="802"/>
        <end position="1043"/>
    </location>
</feature>
<dbReference type="InterPro" id="IPR043502">
    <property type="entry name" value="DNA/RNA_pol_sf"/>
</dbReference>
<dbReference type="GO" id="GO:0003964">
    <property type="term" value="F:RNA-directed DNA polymerase activity"/>
    <property type="evidence" value="ECO:0007669"/>
    <property type="project" value="UniProtKB-EC"/>
</dbReference>
<gene>
    <name evidence="7" type="ORF">GEV33_007502</name>
</gene>
<evidence type="ECO:0000259" key="4">
    <source>
        <dbReference type="Pfam" id="PF00078"/>
    </source>
</evidence>
<keyword evidence="8" id="KW-1185">Reference proteome</keyword>
<dbReference type="FunFam" id="1.10.340.70:FF:000001">
    <property type="entry name" value="Retrovirus-related Pol polyprotein from transposon gypsy-like Protein"/>
    <property type="match status" value="1"/>
</dbReference>
<evidence type="ECO:0000256" key="1">
    <source>
        <dbReference type="ARBA" id="ARBA00012493"/>
    </source>
</evidence>
<feature type="region of interest" description="Disordered" evidence="3">
    <location>
        <begin position="519"/>
        <end position="650"/>
    </location>
</feature>
<dbReference type="Pfam" id="PF17921">
    <property type="entry name" value="Integrase_H2C2"/>
    <property type="match status" value="1"/>
</dbReference>
<dbReference type="InterPro" id="IPR041577">
    <property type="entry name" value="RT_RNaseH_2"/>
</dbReference>
<dbReference type="PANTHER" id="PTHR37984:SF5">
    <property type="entry name" value="PROTEIN NYNRIN-LIKE"/>
    <property type="match status" value="1"/>
</dbReference>
<evidence type="ECO:0000313" key="8">
    <source>
        <dbReference type="Proteomes" id="UP000719412"/>
    </source>
</evidence>
<keyword evidence="2" id="KW-0511">Multifunctional enzyme</keyword>
<dbReference type="InterPro" id="IPR000477">
    <property type="entry name" value="RT_dom"/>
</dbReference>
<dbReference type="PANTHER" id="PTHR37984">
    <property type="entry name" value="PROTEIN CBG26694"/>
    <property type="match status" value="1"/>
</dbReference>
<dbReference type="SUPFAM" id="SSF56672">
    <property type="entry name" value="DNA/RNA polymerases"/>
    <property type="match status" value="1"/>
</dbReference>
<dbReference type="AlphaFoldDB" id="A0A8J6LB17"/>
<proteinExistence type="predicted"/>
<dbReference type="Gene3D" id="3.30.70.270">
    <property type="match status" value="2"/>
</dbReference>
<dbReference type="Pfam" id="PF17919">
    <property type="entry name" value="RT_RNaseH_2"/>
    <property type="match status" value="1"/>
</dbReference>
<comment type="caution">
    <text evidence="7">The sequence shown here is derived from an EMBL/GenBank/DDBJ whole genome shotgun (WGS) entry which is preliminary data.</text>
</comment>
<feature type="compositionally biased region" description="Basic and acidic residues" evidence="3">
    <location>
        <begin position="614"/>
        <end position="624"/>
    </location>
</feature>
<feature type="compositionally biased region" description="Polar residues" evidence="3">
    <location>
        <begin position="529"/>
        <end position="539"/>
    </location>
</feature>
<accession>A0A8J6LB17</accession>
<dbReference type="EC" id="2.7.7.49" evidence="1"/>
<evidence type="ECO:0000259" key="6">
    <source>
        <dbReference type="Pfam" id="PF17921"/>
    </source>
</evidence>
<feature type="domain" description="Reverse transcriptase" evidence="4">
    <location>
        <begin position="94"/>
        <end position="177"/>
    </location>
</feature>
<dbReference type="Gene3D" id="1.10.340.70">
    <property type="match status" value="1"/>
</dbReference>
<evidence type="ECO:0000256" key="2">
    <source>
        <dbReference type="ARBA" id="ARBA00023268"/>
    </source>
</evidence>
<dbReference type="CDD" id="cd01647">
    <property type="entry name" value="RT_LTR"/>
    <property type="match status" value="1"/>
</dbReference>
<feature type="compositionally biased region" description="Polar residues" evidence="3">
    <location>
        <begin position="1087"/>
        <end position="1098"/>
    </location>
</feature>
<feature type="compositionally biased region" description="Low complexity" evidence="3">
    <location>
        <begin position="953"/>
        <end position="963"/>
    </location>
</feature>